<evidence type="ECO:0000259" key="5">
    <source>
        <dbReference type="PROSITE" id="PS51379"/>
    </source>
</evidence>
<gene>
    <name evidence="6" type="ORF">ENS59_02675</name>
</gene>
<keyword evidence="3" id="KW-0408">Iron</keyword>
<dbReference type="InterPro" id="IPR017896">
    <property type="entry name" value="4Fe4S_Fe-S-bd"/>
</dbReference>
<keyword evidence="4" id="KW-0411">Iron-sulfur</keyword>
<dbReference type="EMBL" id="DSVL01000081">
    <property type="protein sequence ID" value="HFH28404.1"/>
    <property type="molecule type" value="Genomic_DNA"/>
</dbReference>
<keyword evidence="2" id="KW-0479">Metal-binding</keyword>
<dbReference type="PROSITE" id="PS00198">
    <property type="entry name" value="4FE4S_FER_1"/>
    <property type="match status" value="2"/>
</dbReference>
<dbReference type="GO" id="GO:0051539">
    <property type="term" value="F:4 iron, 4 sulfur cluster binding"/>
    <property type="evidence" value="ECO:0007669"/>
    <property type="project" value="UniProtKB-KW"/>
</dbReference>
<dbReference type="Gene3D" id="3.30.70.20">
    <property type="match status" value="1"/>
</dbReference>
<feature type="domain" description="4Fe-4S ferredoxin-type" evidence="5">
    <location>
        <begin position="355"/>
        <end position="384"/>
    </location>
</feature>
<name>A0A7C3IFT3_9SPIR</name>
<dbReference type="PANTHER" id="PTHR24960">
    <property type="entry name" value="PHOTOSYSTEM I IRON-SULFUR CENTER-RELATED"/>
    <property type="match status" value="1"/>
</dbReference>
<proteinExistence type="predicted"/>
<dbReference type="Pfam" id="PF13237">
    <property type="entry name" value="Fer4_10"/>
    <property type="match status" value="1"/>
</dbReference>
<dbReference type="Pfam" id="PF04015">
    <property type="entry name" value="DUF362"/>
    <property type="match status" value="1"/>
</dbReference>
<dbReference type="PANTHER" id="PTHR24960:SF76">
    <property type="entry name" value="4FE-4S FERREDOXIN-TYPE DOMAIN-CONTAINING PROTEIN"/>
    <property type="match status" value="1"/>
</dbReference>
<comment type="caution">
    <text evidence="6">The sequence shown here is derived from an EMBL/GenBank/DDBJ whole genome shotgun (WGS) entry which is preliminary data.</text>
</comment>
<dbReference type="AlphaFoldDB" id="A0A7C3IFT3"/>
<evidence type="ECO:0000313" key="6">
    <source>
        <dbReference type="EMBL" id="HFH28404.1"/>
    </source>
</evidence>
<evidence type="ECO:0000256" key="3">
    <source>
        <dbReference type="ARBA" id="ARBA00023004"/>
    </source>
</evidence>
<dbReference type="GO" id="GO:0046872">
    <property type="term" value="F:metal ion binding"/>
    <property type="evidence" value="ECO:0007669"/>
    <property type="project" value="UniProtKB-KW"/>
</dbReference>
<reference evidence="6" key="1">
    <citation type="journal article" date="2020" name="mSystems">
        <title>Genome- and Community-Level Interaction Insights into Carbon Utilization and Element Cycling Functions of Hydrothermarchaeota in Hydrothermal Sediment.</title>
        <authorList>
            <person name="Zhou Z."/>
            <person name="Liu Y."/>
            <person name="Xu W."/>
            <person name="Pan J."/>
            <person name="Luo Z.H."/>
            <person name="Li M."/>
        </authorList>
    </citation>
    <scope>NUCLEOTIDE SEQUENCE [LARGE SCALE GENOMIC DNA]</scope>
    <source>
        <strain evidence="6">SpSt-503</strain>
    </source>
</reference>
<dbReference type="PROSITE" id="PS51379">
    <property type="entry name" value="4FE4S_FER_2"/>
    <property type="match status" value="2"/>
</dbReference>
<feature type="domain" description="4Fe-4S ferredoxin-type" evidence="5">
    <location>
        <begin position="320"/>
        <end position="351"/>
    </location>
</feature>
<protein>
    <submittedName>
        <fullName evidence="6">DUF362 domain-containing protein</fullName>
    </submittedName>
</protein>
<evidence type="ECO:0000256" key="4">
    <source>
        <dbReference type="ARBA" id="ARBA00023014"/>
    </source>
</evidence>
<accession>A0A7C3IFT3</accession>
<sequence length="396" mass="44228">MKSRVVLLRCENYEIPQVYETVRRGLELLGGLESLIHIDERVLFKVNNLASSKPEEAVTTHPEVFKAVARVFKEQGYQNLAYGDSPGFEKPAQSLAKSGFARVAEELQIPQGDFDTGRRIDFPEGKAWNSFDIATAVLESDALVSLSKMKTHALARITGAVKNQFGCIYGLNKAAFHVKLPTGTQFSRMLVDLNRLLKPRLFIMDGIVAMEGNGPRGGTPRPMNCLLFSTDPVALDATFCRLINLEPSYVPTIFYGKEYGLGTYLEDEIELVGDPLASFVAPDFDVVRKPLHLKSDNGNHTLVPQAVLTLGKHATQRWSPRPHIVAQKCIKCGICVDACPVEGKALQFKTGKRKEPPVYNYSKCIRCFCCQEMCPQKAIEVETPLLYKWFYKRGHP</sequence>
<dbReference type="InterPro" id="IPR050157">
    <property type="entry name" value="PSI_iron-sulfur_center"/>
</dbReference>
<evidence type="ECO:0000256" key="1">
    <source>
        <dbReference type="ARBA" id="ARBA00022485"/>
    </source>
</evidence>
<dbReference type="InterPro" id="IPR017900">
    <property type="entry name" value="4Fe4S_Fe_S_CS"/>
</dbReference>
<keyword evidence="1" id="KW-0004">4Fe-4S</keyword>
<dbReference type="SUPFAM" id="SSF54862">
    <property type="entry name" value="4Fe-4S ferredoxins"/>
    <property type="match status" value="1"/>
</dbReference>
<dbReference type="InterPro" id="IPR007160">
    <property type="entry name" value="DUF362"/>
</dbReference>
<evidence type="ECO:0000256" key="2">
    <source>
        <dbReference type="ARBA" id="ARBA00022723"/>
    </source>
</evidence>
<organism evidence="6">
    <name type="scientific">Gracilinema caldarium</name>
    <dbReference type="NCBI Taxonomy" id="215591"/>
    <lineage>
        <taxon>Bacteria</taxon>
        <taxon>Pseudomonadati</taxon>
        <taxon>Spirochaetota</taxon>
        <taxon>Spirochaetia</taxon>
        <taxon>Spirochaetales</taxon>
        <taxon>Breznakiellaceae</taxon>
        <taxon>Gracilinema</taxon>
    </lineage>
</organism>